<dbReference type="InterPro" id="IPR004046">
    <property type="entry name" value="GST_C"/>
</dbReference>
<comment type="catalytic activity">
    <reaction evidence="5">
        <text>RX + glutathione = an S-substituted glutathione + a halide anion + H(+)</text>
        <dbReference type="Rhea" id="RHEA:16437"/>
        <dbReference type="ChEBI" id="CHEBI:15378"/>
        <dbReference type="ChEBI" id="CHEBI:16042"/>
        <dbReference type="ChEBI" id="CHEBI:17792"/>
        <dbReference type="ChEBI" id="CHEBI:57925"/>
        <dbReference type="ChEBI" id="CHEBI:90779"/>
        <dbReference type="EC" id="2.5.1.18"/>
    </reaction>
</comment>
<dbReference type="InterPro" id="IPR040079">
    <property type="entry name" value="Glutathione_S-Trfase"/>
</dbReference>
<evidence type="ECO:0000256" key="7">
    <source>
        <dbReference type="ARBA" id="ARBA00081375"/>
    </source>
</evidence>
<evidence type="ECO:0000256" key="3">
    <source>
        <dbReference type="ARBA" id="ARBA00012452"/>
    </source>
</evidence>
<evidence type="ECO:0000259" key="8">
    <source>
        <dbReference type="PROSITE" id="PS50404"/>
    </source>
</evidence>
<dbReference type="EMBL" id="MG397141">
    <property type="protein sequence ID" value="AXP33455.1"/>
    <property type="molecule type" value="mRNA"/>
</dbReference>
<dbReference type="SUPFAM" id="SSF47616">
    <property type="entry name" value="GST C-terminal domain-like"/>
    <property type="match status" value="1"/>
</dbReference>
<dbReference type="SFLD" id="SFLDS00019">
    <property type="entry name" value="Glutathione_Transferase_(cytos"/>
    <property type="match status" value="1"/>
</dbReference>
<sequence>MTPALGYWKTRALCQAIRLMLRYTGTAFEDRYYPVGDAPGYDKSEWLSVKYNLGLAFPNLPYYIDGDVKISQSKAIMRYLARKYDLCGTTAEEMVRTDMLECELVDLQNAFFDVTYEHYERKDSYVASLPARMKQYSDFLGSRTWFAGDKLTYVDFLAYEVFDQHLVLASTCLDGFKNLRDFHKRFEELEPIKRYMASPEFFKKPICNKYAQFTIVEGK</sequence>
<dbReference type="InterPro" id="IPR004045">
    <property type="entry name" value="Glutathione_S-Trfase_N"/>
</dbReference>
<reference evidence="10" key="1">
    <citation type="submission" date="2017-11" db="EMBL/GenBank/DDBJ databases">
        <title>Effects of temperature on mRNA expression profiles of antioxidant enzyme and heat shock protein genes in Marsupenaeus japonicus.</title>
        <authorList>
            <person name="Zheng J."/>
        </authorList>
    </citation>
    <scope>NUCLEOTIDE SEQUENCE</scope>
</reference>
<dbReference type="InterPro" id="IPR003081">
    <property type="entry name" value="GST_mu"/>
</dbReference>
<dbReference type="SFLD" id="SFLDG01205">
    <property type="entry name" value="AMPS.1"/>
    <property type="match status" value="1"/>
</dbReference>
<evidence type="ECO:0000256" key="4">
    <source>
        <dbReference type="ARBA" id="ARBA00022679"/>
    </source>
</evidence>
<dbReference type="FunFam" id="1.20.1050.10:FF:000003">
    <property type="entry name" value="Glutathione S-transferase 2"/>
    <property type="match status" value="1"/>
</dbReference>
<dbReference type="Gene3D" id="1.20.1050.10">
    <property type="match status" value="1"/>
</dbReference>
<feature type="domain" description="GST N-terminal" evidence="8">
    <location>
        <begin position="1"/>
        <end position="88"/>
    </location>
</feature>
<evidence type="ECO:0000256" key="6">
    <source>
        <dbReference type="ARBA" id="ARBA00071200"/>
    </source>
</evidence>
<keyword evidence="4 10" id="KW-0808">Transferase</keyword>
<proteinExistence type="evidence at transcript level"/>
<accession>A0A346JIM2</accession>
<evidence type="ECO:0000256" key="1">
    <source>
        <dbReference type="ARBA" id="ARBA00003701"/>
    </source>
</evidence>
<dbReference type="EC" id="2.5.1.18" evidence="3"/>
<name>A0A346JIM2_PENJP</name>
<evidence type="ECO:0000259" key="9">
    <source>
        <dbReference type="PROSITE" id="PS50405"/>
    </source>
</evidence>
<dbReference type="InterPro" id="IPR010987">
    <property type="entry name" value="Glutathione-S-Trfase_C-like"/>
</dbReference>
<dbReference type="FunFam" id="3.40.30.10:FF:000019">
    <property type="entry name" value="Glutathione S-transferase Mu"/>
    <property type="match status" value="1"/>
</dbReference>
<dbReference type="SFLD" id="SFLDG00363">
    <property type="entry name" value="AMPS_(cytGST):_Alpha-__Mu-__Pi"/>
    <property type="match status" value="1"/>
</dbReference>
<protein>
    <recommendedName>
        <fullName evidence="6">Glutathione S-transferase</fullName>
        <ecNumber evidence="3">2.5.1.18</ecNumber>
    </recommendedName>
    <alternativeName>
        <fullName evidence="7">GST class-mu</fullName>
    </alternativeName>
</protein>
<dbReference type="PRINTS" id="PR01267">
    <property type="entry name" value="GSTRNSFRASEM"/>
</dbReference>
<comment type="function">
    <text evidence="1">Conjugation of reduced glutathione to a wide number of exogenous and endogenous hydrophobic electrophiles.</text>
</comment>
<dbReference type="Gene3D" id="3.40.30.10">
    <property type="entry name" value="Glutaredoxin"/>
    <property type="match status" value="1"/>
</dbReference>
<dbReference type="Pfam" id="PF14497">
    <property type="entry name" value="GST_C_3"/>
    <property type="match status" value="1"/>
</dbReference>
<dbReference type="PANTHER" id="PTHR11571:SF222">
    <property type="entry name" value="GLUTATHIONE TRANSFERASE"/>
    <property type="match status" value="1"/>
</dbReference>
<dbReference type="PANTHER" id="PTHR11571">
    <property type="entry name" value="GLUTATHIONE S-TRANSFERASE"/>
    <property type="match status" value="1"/>
</dbReference>
<dbReference type="GO" id="GO:0004364">
    <property type="term" value="F:glutathione transferase activity"/>
    <property type="evidence" value="ECO:0007669"/>
    <property type="project" value="UniProtKB-EC"/>
</dbReference>
<dbReference type="InterPro" id="IPR050213">
    <property type="entry name" value="GST_superfamily"/>
</dbReference>
<dbReference type="PROSITE" id="PS50405">
    <property type="entry name" value="GST_CTER"/>
    <property type="match status" value="1"/>
</dbReference>
<dbReference type="PROSITE" id="PS50404">
    <property type="entry name" value="GST_NTER"/>
    <property type="match status" value="1"/>
</dbReference>
<dbReference type="OrthoDB" id="4951845at2759"/>
<evidence type="ECO:0000256" key="2">
    <source>
        <dbReference type="ARBA" id="ARBA00005861"/>
    </source>
</evidence>
<organism evidence="10">
    <name type="scientific">Penaeus japonicus</name>
    <name type="common">Kuruma prawn</name>
    <name type="synonym">Marsupenaeus japonicus</name>
    <dbReference type="NCBI Taxonomy" id="27405"/>
    <lineage>
        <taxon>Eukaryota</taxon>
        <taxon>Metazoa</taxon>
        <taxon>Ecdysozoa</taxon>
        <taxon>Arthropoda</taxon>
        <taxon>Crustacea</taxon>
        <taxon>Multicrustacea</taxon>
        <taxon>Malacostraca</taxon>
        <taxon>Eumalacostraca</taxon>
        <taxon>Eucarida</taxon>
        <taxon>Decapoda</taxon>
        <taxon>Dendrobranchiata</taxon>
        <taxon>Penaeoidea</taxon>
        <taxon>Penaeidae</taxon>
        <taxon>Penaeus</taxon>
    </lineage>
</organism>
<dbReference type="Pfam" id="PF02798">
    <property type="entry name" value="GST_N"/>
    <property type="match status" value="1"/>
</dbReference>
<feature type="domain" description="GST C-terminal" evidence="9">
    <location>
        <begin position="90"/>
        <end position="206"/>
    </location>
</feature>
<dbReference type="GO" id="GO:0006749">
    <property type="term" value="P:glutathione metabolic process"/>
    <property type="evidence" value="ECO:0007669"/>
    <property type="project" value="TreeGrafter"/>
</dbReference>
<evidence type="ECO:0000256" key="5">
    <source>
        <dbReference type="ARBA" id="ARBA00047960"/>
    </source>
</evidence>
<dbReference type="CDD" id="cd03075">
    <property type="entry name" value="GST_N_Mu"/>
    <property type="match status" value="1"/>
</dbReference>
<evidence type="ECO:0000313" key="10">
    <source>
        <dbReference type="EMBL" id="AXP33455.1"/>
    </source>
</evidence>
<comment type="similarity">
    <text evidence="2">Belongs to the GST superfamily. Mu family.</text>
</comment>
<dbReference type="AlphaFoldDB" id="A0A346JIM2"/>
<dbReference type="InterPro" id="IPR036249">
    <property type="entry name" value="Thioredoxin-like_sf"/>
</dbReference>
<dbReference type="InterPro" id="IPR036282">
    <property type="entry name" value="Glutathione-S-Trfase_C_sf"/>
</dbReference>
<dbReference type="SUPFAM" id="SSF52833">
    <property type="entry name" value="Thioredoxin-like"/>
    <property type="match status" value="1"/>
</dbReference>